<dbReference type="Pfam" id="PF00046">
    <property type="entry name" value="Homeodomain"/>
    <property type="match status" value="1"/>
</dbReference>
<dbReference type="RefSeq" id="XP_008088041.1">
    <property type="nucleotide sequence ID" value="XM_008089850.1"/>
</dbReference>
<dbReference type="InterPro" id="IPR009057">
    <property type="entry name" value="Homeodomain-like_sf"/>
</dbReference>
<keyword evidence="6" id="KW-1185">Reference proteome</keyword>
<proteinExistence type="predicted"/>
<accession>S3CZ53</accession>
<evidence type="ECO:0000256" key="3">
    <source>
        <dbReference type="SAM" id="MobiDB-lite"/>
    </source>
</evidence>
<evidence type="ECO:0000256" key="2">
    <source>
        <dbReference type="RuleBase" id="RU000682"/>
    </source>
</evidence>
<keyword evidence="1 2" id="KW-0238">DNA-binding</keyword>
<dbReference type="GO" id="GO:0003677">
    <property type="term" value="F:DNA binding"/>
    <property type="evidence" value="ECO:0007669"/>
    <property type="project" value="UniProtKB-UniRule"/>
</dbReference>
<reference evidence="5 6" key="1">
    <citation type="journal article" date="2013" name="BMC Genomics">
        <title>Genomics-driven discovery of the pneumocandin biosynthetic gene cluster in the fungus Glarea lozoyensis.</title>
        <authorList>
            <person name="Chen L."/>
            <person name="Yue Q."/>
            <person name="Zhang X."/>
            <person name="Xiang M."/>
            <person name="Wang C."/>
            <person name="Li S."/>
            <person name="Che Y."/>
            <person name="Ortiz-Lopez F.J."/>
            <person name="Bills G.F."/>
            <person name="Liu X."/>
            <person name="An Z."/>
        </authorList>
    </citation>
    <scope>NUCLEOTIDE SEQUENCE [LARGE SCALE GENOMIC DNA]</scope>
    <source>
        <strain evidence="6">ATCC 20868 / MF5171</strain>
    </source>
</reference>
<gene>
    <name evidence="5" type="ORF">GLAREA_11707</name>
</gene>
<dbReference type="CDD" id="cd00086">
    <property type="entry name" value="homeodomain"/>
    <property type="match status" value="1"/>
</dbReference>
<evidence type="ECO:0000256" key="1">
    <source>
        <dbReference type="PROSITE-ProRule" id="PRU00108"/>
    </source>
</evidence>
<keyword evidence="1 2" id="KW-0371">Homeobox</keyword>
<dbReference type="PROSITE" id="PS50071">
    <property type="entry name" value="HOMEOBOX_2"/>
    <property type="match status" value="1"/>
</dbReference>
<dbReference type="SUPFAM" id="SSF46689">
    <property type="entry name" value="Homeodomain-like"/>
    <property type="match status" value="1"/>
</dbReference>
<dbReference type="GO" id="GO:0005634">
    <property type="term" value="C:nucleus"/>
    <property type="evidence" value="ECO:0007669"/>
    <property type="project" value="UniProtKB-SubCell"/>
</dbReference>
<dbReference type="GeneID" id="19470748"/>
<dbReference type="OrthoDB" id="6159439at2759"/>
<evidence type="ECO:0000313" key="5">
    <source>
        <dbReference type="EMBL" id="EPE25126.1"/>
    </source>
</evidence>
<name>S3CZ53_GLAL2</name>
<dbReference type="Gene3D" id="1.10.10.60">
    <property type="entry name" value="Homeodomain-like"/>
    <property type="match status" value="1"/>
</dbReference>
<dbReference type="EMBL" id="KE145372">
    <property type="protein sequence ID" value="EPE25126.1"/>
    <property type="molecule type" value="Genomic_DNA"/>
</dbReference>
<evidence type="ECO:0000313" key="6">
    <source>
        <dbReference type="Proteomes" id="UP000016922"/>
    </source>
</evidence>
<dbReference type="SMART" id="SM00389">
    <property type="entry name" value="HOX"/>
    <property type="match status" value="1"/>
</dbReference>
<protein>
    <submittedName>
        <fullName evidence="5">Homeo</fullName>
    </submittedName>
</protein>
<feature type="domain" description="Homeobox" evidence="4">
    <location>
        <begin position="62"/>
        <end position="122"/>
    </location>
</feature>
<dbReference type="KEGG" id="glz:GLAREA_11707"/>
<feature type="region of interest" description="Disordered" evidence="3">
    <location>
        <begin position="288"/>
        <end position="341"/>
    </location>
</feature>
<sequence length="360" mass="41795">MKIPGNLAQQAVIEEEWELWSQYDERPPKKRCLRVAVECSHLGPFVTSQEIGRYFANRFAAANGVPRATRKTPAQLAQLQEVFEQNAWPLTGERILLVHDTGLTKKQVQSWFEQQRKKAEKEGRRLADGDILRPDATFEETNRWASKMWRAFNKDPAAYAESIRSGKVCVETGEVIDEDGDVGMKIEFTDGKSSDEEVVMKEERRAVKKEEKRIGMARVKLGFIKKEEEFRSPIAEKVDIKDGEWNRSPIVHKVVVKKEEEIRSPIAKKLVIKKEEEIRSPIVKKERMEMARSSKANIKNEPVTSDVLIKTEDTNPHSNRQSKRPRVVKNEEMDSYSNKRRKRERIFKDEEDVDDSKWEV</sequence>
<dbReference type="InterPro" id="IPR001356">
    <property type="entry name" value="HD"/>
</dbReference>
<comment type="subcellular location">
    <subcellularLocation>
        <location evidence="1 2">Nucleus</location>
    </subcellularLocation>
</comment>
<feature type="DNA-binding region" description="Homeobox" evidence="1">
    <location>
        <begin position="64"/>
        <end position="123"/>
    </location>
</feature>
<keyword evidence="1 2" id="KW-0539">Nucleus</keyword>
<dbReference type="AlphaFoldDB" id="S3CZ53"/>
<organism evidence="5 6">
    <name type="scientific">Glarea lozoyensis (strain ATCC 20868 / MF5171)</name>
    <dbReference type="NCBI Taxonomy" id="1116229"/>
    <lineage>
        <taxon>Eukaryota</taxon>
        <taxon>Fungi</taxon>
        <taxon>Dikarya</taxon>
        <taxon>Ascomycota</taxon>
        <taxon>Pezizomycotina</taxon>
        <taxon>Leotiomycetes</taxon>
        <taxon>Helotiales</taxon>
        <taxon>Helotiaceae</taxon>
        <taxon>Glarea</taxon>
    </lineage>
</organism>
<evidence type="ECO:0000259" key="4">
    <source>
        <dbReference type="PROSITE" id="PS50071"/>
    </source>
</evidence>
<dbReference type="HOGENOM" id="CLU_769559_0_0_1"/>
<dbReference type="Proteomes" id="UP000016922">
    <property type="component" value="Unassembled WGS sequence"/>
</dbReference>